<evidence type="ECO:0000313" key="2">
    <source>
        <dbReference type="EMBL" id="CUM79808.1"/>
    </source>
</evidence>
<dbReference type="SUPFAM" id="SSF57987">
    <property type="entry name" value="Inovirus (filamentous phage) major coat protein"/>
    <property type="match status" value="1"/>
</dbReference>
<keyword evidence="1" id="KW-0472">Membrane</keyword>
<dbReference type="Pfam" id="PF19199">
    <property type="entry name" value="Phage_coatGP8"/>
    <property type="match status" value="1"/>
</dbReference>
<reference evidence="2 3" key="1">
    <citation type="submission" date="2015-09" db="EMBL/GenBank/DDBJ databases">
        <authorList>
            <consortium name="Pathogen Informatics"/>
        </authorList>
    </citation>
    <scope>NUCLEOTIDE SEQUENCE [LARGE SCALE GENOMIC DNA]</scope>
    <source>
        <strain evidence="2 3">2789STDY5834968</strain>
    </source>
</reference>
<dbReference type="EMBL" id="CYXM01000002">
    <property type="protein sequence ID" value="CUM79808.1"/>
    <property type="molecule type" value="Genomic_DNA"/>
</dbReference>
<dbReference type="Proteomes" id="UP000095673">
    <property type="component" value="Unassembled WGS sequence"/>
</dbReference>
<evidence type="ECO:0000256" key="1">
    <source>
        <dbReference type="SAM" id="Phobius"/>
    </source>
</evidence>
<dbReference type="PIRSF" id="PIRSF004117">
    <property type="entry name" value="Phage_coat_B"/>
    <property type="match status" value="1"/>
</dbReference>
<gene>
    <name evidence="2" type="ORF">ERS852580_00588</name>
</gene>
<evidence type="ECO:0000313" key="3">
    <source>
        <dbReference type="Proteomes" id="UP000095673"/>
    </source>
</evidence>
<dbReference type="RefSeq" id="WP_172704756.1">
    <property type="nucleotide sequence ID" value="NZ_CYXM01000002.1"/>
</dbReference>
<dbReference type="AlphaFoldDB" id="A0A173RRP2"/>
<name>A0A173RRP2_9FIRM</name>
<sequence>MDMESISTAMSTAFGNVQTNVTSMITTCAPYALGIIGTVLAVTIGIKVFKKLTAQA</sequence>
<accession>A0A173RRP2</accession>
<protein>
    <submittedName>
        <fullName evidence="2">Uncharacterized protein</fullName>
    </submittedName>
</protein>
<proteinExistence type="predicted"/>
<feature type="transmembrane region" description="Helical" evidence="1">
    <location>
        <begin position="29"/>
        <end position="49"/>
    </location>
</feature>
<dbReference type="Gene3D" id="1.20.5.80">
    <property type="match status" value="1"/>
</dbReference>
<dbReference type="InterPro" id="IPR008020">
    <property type="entry name" value="G8P"/>
</dbReference>
<keyword evidence="1" id="KW-1133">Transmembrane helix</keyword>
<keyword evidence="1" id="KW-0812">Transmembrane</keyword>
<organism evidence="2 3">
    <name type="scientific">Agathobacter rectalis</name>
    <dbReference type="NCBI Taxonomy" id="39491"/>
    <lineage>
        <taxon>Bacteria</taxon>
        <taxon>Bacillati</taxon>
        <taxon>Bacillota</taxon>
        <taxon>Clostridia</taxon>
        <taxon>Lachnospirales</taxon>
        <taxon>Lachnospiraceae</taxon>
        <taxon>Agathobacter</taxon>
    </lineage>
</organism>
<dbReference type="InterPro" id="IPR023390">
    <property type="entry name" value="Phage_M13_G8P_capsid_dom_sf"/>
</dbReference>